<dbReference type="PANTHER" id="PTHR10513">
    <property type="entry name" value="DEOXYNUCLEOSIDE KINASE"/>
    <property type="match status" value="1"/>
</dbReference>
<feature type="binding site" evidence="4">
    <location>
        <begin position="145"/>
        <end position="149"/>
    </location>
    <ligand>
        <name>ATP</name>
        <dbReference type="ChEBI" id="CHEBI:30616"/>
    </ligand>
</feature>
<proteinExistence type="inferred from homology"/>
<evidence type="ECO:0000313" key="7">
    <source>
        <dbReference type="Proteomes" id="UP000093514"/>
    </source>
</evidence>
<sequence>MIEGGNYVIVLGGMIGVGKTTYAEMIADHLDSNVFYESVDDNPLLDKFYHNKKRWAFALQIYFLNKRFKSIKEALIDRNNVLDRSIYEDALFARINYEEGNMSEAEFDCYIDLLNNMMEELEDMPKKSPDLFIYLQASFKTIEDRIQKRGRDFEQFDHNPELEDYMRNLHSKYDDWVFNHYDASEILVIDADRYDVTKQKDAKEVLFMIDRKLAELKKAEAIG</sequence>
<keyword evidence="6" id="KW-0418">Kinase</keyword>
<protein>
    <submittedName>
        <fullName evidence="6">Deoxyguanosine kinase</fullName>
    </submittedName>
</protein>
<dbReference type="InterPro" id="IPR002624">
    <property type="entry name" value="DCK/DGK"/>
</dbReference>
<keyword evidence="7" id="KW-1185">Reference proteome</keyword>
<feature type="domain" description="Deoxynucleoside kinase" evidence="5">
    <location>
        <begin position="9"/>
        <end position="205"/>
    </location>
</feature>
<comment type="caution">
    <text evidence="6">The sequence shown here is derived from an EMBL/GenBank/DDBJ whole genome shotgun (WGS) entry which is preliminary data.</text>
</comment>
<gene>
    <name evidence="6" type="ORF">U472_11195</name>
</gene>
<feature type="binding site" evidence="4">
    <location>
        <begin position="13"/>
        <end position="21"/>
    </location>
    <ligand>
        <name>ATP</name>
        <dbReference type="ChEBI" id="CHEBI:30616"/>
    </ligand>
</feature>
<evidence type="ECO:0000259" key="5">
    <source>
        <dbReference type="Pfam" id="PF01712"/>
    </source>
</evidence>
<dbReference type="Gene3D" id="3.40.50.300">
    <property type="entry name" value="P-loop containing nucleotide triphosphate hydrolases"/>
    <property type="match status" value="1"/>
</dbReference>
<accession>A0A1C0A8G4</accession>
<feature type="binding site" evidence="3">
    <location>
        <position position="60"/>
    </location>
    <ligand>
        <name>substrate</name>
    </ligand>
</feature>
<comment type="similarity">
    <text evidence="1">Belongs to the DCK/DGK family.</text>
</comment>
<organism evidence="6 7">
    <name type="scientific">Orenia metallireducens</name>
    <dbReference type="NCBI Taxonomy" id="1413210"/>
    <lineage>
        <taxon>Bacteria</taxon>
        <taxon>Bacillati</taxon>
        <taxon>Bacillota</taxon>
        <taxon>Clostridia</taxon>
        <taxon>Halanaerobiales</taxon>
        <taxon>Halobacteroidaceae</taxon>
        <taxon>Orenia</taxon>
    </lineage>
</organism>
<evidence type="ECO:0000313" key="6">
    <source>
        <dbReference type="EMBL" id="OCL26549.1"/>
    </source>
</evidence>
<feature type="binding site" evidence="3">
    <location>
        <position position="37"/>
    </location>
    <ligand>
        <name>substrate</name>
    </ligand>
</feature>
<keyword evidence="4" id="KW-0547">Nucleotide-binding</keyword>
<dbReference type="InterPro" id="IPR031314">
    <property type="entry name" value="DNK_dom"/>
</dbReference>
<feature type="binding site" evidence="3">
    <location>
        <position position="154"/>
    </location>
    <ligand>
        <name>substrate</name>
    </ligand>
</feature>
<evidence type="ECO:0000256" key="4">
    <source>
        <dbReference type="PIRSR" id="PIRSR000705-3"/>
    </source>
</evidence>
<feature type="binding site" evidence="3">
    <location>
        <position position="89"/>
    </location>
    <ligand>
        <name>substrate</name>
    </ligand>
</feature>
<dbReference type="SUPFAM" id="SSF52540">
    <property type="entry name" value="P-loop containing nucleoside triphosphate hydrolases"/>
    <property type="match status" value="1"/>
</dbReference>
<dbReference type="OrthoDB" id="9776634at2"/>
<evidence type="ECO:0000256" key="3">
    <source>
        <dbReference type="PIRSR" id="PIRSR000705-2"/>
    </source>
</evidence>
<keyword evidence="6" id="KW-0808">Transferase</keyword>
<dbReference type="GO" id="GO:0005524">
    <property type="term" value="F:ATP binding"/>
    <property type="evidence" value="ECO:0007669"/>
    <property type="project" value="UniProtKB-KW"/>
</dbReference>
<dbReference type="CDD" id="cd01673">
    <property type="entry name" value="dNK"/>
    <property type="match status" value="1"/>
</dbReference>
<dbReference type="Pfam" id="PF01712">
    <property type="entry name" value="dNK"/>
    <property type="match status" value="1"/>
</dbReference>
<feature type="active site" description="Proton acceptor" evidence="2">
    <location>
        <position position="83"/>
    </location>
</feature>
<dbReference type="GO" id="GO:0019136">
    <property type="term" value="F:deoxynucleoside kinase activity"/>
    <property type="evidence" value="ECO:0007669"/>
    <property type="project" value="InterPro"/>
</dbReference>
<feature type="binding site" evidence="3">
    <location>
        <position position="84"/>
    </location>
    <ligand>
        <name>substrate</name>
    </ligand>
</feature>
<reference evidence="6 7" key="2">
    <citation type="submission" date="2016-08" db="EMBL/GenBank/DDBJ databases">
        <title>Orenia metallireducens sp. nov. strain Z6, a Novel Metal-reducing Firmicute from the Deep Subsurface.</title>
        <authorList>
            <person name="Maxim B.I."/>
            <person name="Kenneth K."/>
            <person name="Flynn T.M."/>
            <person name="Oloughlin E.J."/>
            <person name="Locke R.A."/>
            <person name="Weber J.R."/>
            <person name="Egan S.M."/>
            <person name="Mackie R.I."/>
            <person name="Cann I.K."/>
        </authorList>
    </citation>
    <scope>NUCLEOTIDE SEQUENCE [LARGE SCALE GENOMIC DNA]</scope>
    <source>
        <strain evidence="6 7">Z6</strain>
    </source>
</reference>
<name>A0A1C0A8G4_9FIRM</name>
<dbReference type="PANTHER" id="PTHR10513:SF35">
    <property type="entry name" value="DEOXYADENOSINE KINASE"/>
    <property type="match status" value="1"/>
</dbReference>
<dbReference type="InterPro" id="IPR050566">
    <property type="entry name" value="Deoxyribonucleoside_kinase"/>
</dbReference>
<dbReference type="GO" id="GO:0005737">
    <property type="term" value="C:cytoplasm"/>
    <property type="evidence" value="ECO:0007669"/>
    <property type="project" value="TreeGrafter"/>
</dbReference>
<evidence type="ECO:0000256" key="2">
    <source>
        <dbReference type="PIRSR" id="PIRSR000705-1"/>
    </source>
</evidence>
<feature type="binding site" evidence="3">
    <location>
        <position position="49"/>
    </location>
    <ligand>
        <name>substrate</name>
    </ligand>
</feature>
<dbReference type="InterPro" id="IPR027417">
    <property type="entry name" value="P-loop_NTPase"/>
</dbReference>
<dbReference type="Proteomes" id="UP000093514">
    <property type="component" value="Unassembled WGS sequence"/>
</dbReference>
<evidence type="ECO:0000256" key="1">
    <source>
        <dbReference type="ARBA" id="ARBA00007420"/>
    </source>
</evidence>
<dbReference type="PIRSF" id="PIRSF000705">
    <property type="entry name" value="DNK"/>
    <property type="match status" value="1"/>
</dbReference>
<reference evidence="7" key="1">
    <citation type="submission" date="2016-07" db="EMBL/GenBank/DDBJ databases">
        <authorList>
            <person name="Florea S."/>
            <person name="Webb J.S."/>
            <person name="Jaromczyk J."/>
            <person name="Schardl C.L."/>
        </authorList>
    </citation>
    <scope>NUCLEOTIDE SEQUENCE [LARGE SCALE GENOMIC DNA]</scope>
    <source>
        <strain evidence="7">Z6</strain>
    </source>
</reference>
<keyword evidence="4" id="KW-0067">ATP-binding</keyword>
<dbReference type="AlphaFoldDB" id="A0A1C0A8G4"/>
<dbReference type="EMBL" id="LWDV01000009">
    <property type="protein sequence ID" value="OCL26549.1"/>
    <property type="molecule type" value="Genomic_DNA"/>
</dbReference>